<dbReference type="EMBL" id="VFIY01000018">
    <property type="protein sequence ID" value="TPD57778.1"/>
    <property type="molecule type" value="Genomic_DNA"/>
</dbReference>
<reference evidence="4" key="1">
    <citation type="submission" date="2019-06" db="EMBL/GenBank/DDBJ databases">
        <title>The complete genome of Emcibacter congregatus ZYLT.</title>
        <authorList>
            <person name="Zhao Z."/>
        </authorList>
    </citation>
    <scope>NUCLEOTIDE SEQUENCE [LARGE SCALE GENOMIC DNA]</scope>
    <source>
        <strain evidence="4">MCCC 1A06723</strain>
    </source>
</reference>
<feature type="chain" id="PRO_5021478531" evidence="2">
    <location>
        <begin position="28"/>
        <end position="97"/>
    </location>
</feature>
<dbReference type="Proteomes" id="UP000319148">
    <property type="component" value="Unassembled WGS sequence"/>
</dbReference>
<organism evidence="3 4">
    <name type="scientific">Emcibacter nanhaiensis</name>
    <dbReference type="NCBI Taxonomy" id="1505037"/>
    <lineage>
        <taxon>Bacteria</taxon>
        <taxon>Pseudomonadati</taxon>
        <taxon>Pseudomonadota</taxon>
        <taxon>Alphaproteobacteria</taxon>
        <taxon>Emcibacterales</taxon>
        <taxon>Emcibacteraceae</taxon>
        <taxon>Emcibacter</taxon>
    </lineage>
</organism>
<name>A0A501PC62_9PROT</name>
<feature type="signal peptide" evidence="2">
    <location>
        <begin position="1"/>
        <end position="27"/>
    </location>
</feature>
<proteinExistence type="predicted"/>
<dbReference type="RefSeq" id="WP_139942094.1">
    <property type="nucleotide sequence ID" value="NZ_JBHSYP010000005.1"/>
</dbReference>
<evidence type="ECO:0000313" key="4">
    <source>
        <dbReference type="Proteomes" id="UP000319148"/>
    </source>
</evidence>
<gene>
    <name evidence="3" type="ORF">FIV46_16885</name>
</gene>
<accession>A0A501PC62</accession>
<evidence type="ECO:0000313" key="3">
    <source>
        <dbReference type="EMBL" id="TPD57778.1"/>
    </source>
</evidence>
<keyword evidence="4" id="KW-1185">Reference proteome</keyword>
<protein>
    <submittedName>
        <fullName evidence="3">Uncharacterized protein</fullName>
    </submittedName>
</protein>
<dbReference type="AlphaFoldDB" id="A0A501PC62"/>
<comment type="caution">
    <text evidence="3">The sequence shown here is derived from an EMBL/GenBank/DDBJ whole genome shotgun (WGS) entry which is preliminary data.</text>
</comment>
<feature type="region of interest" description="Disordered" evidence="1">
    <location>
        <begin position="50"/>
        <end position="97"/>
    </location>
</feature>
<evidence type="ECO:0000256" key="1">
    <source>
        <dbReference type="SAM" id="MobiDB-lite"/>
    </source>
</evidence>
<evidence type="ECO:0000256" key="2">
    <source>
        <dbReference type="SAM" id="SignalP"/>
    </source>
</evidence>
<keyword evidence="2" id="KW-0732">Signal</keyword>
<sequence>MKNIATSLISSAVAVGFSLSVAGYAMADSSKKPENKGQEVKTEMMQKKEEMKAQHQEMMTEKEKVKAEKKEMKTEQEKVKAEKEKMKKEMKKEGDDE</sequence>